<dbReference type="GO" id="GO:0016846">
    <property type="term" value="F:carbon-sulfur lyase activity"/>
    <property type="evidence" value="ECO:0007669"/>
    <property type="project" value="InterPro"/>
</dbReference>
<dbReference type="AlphaFoldDB" id="A0A9W9KBN4"/>
<dbReference type="Proteomes" id="UP001149074">
    <property type="component" value="Unassembled WGS sequence"/>
</dbReference>
<gene>
    <name evidence="6" type="ORF">N7532_006842</name>
</gene>
<evidence type="ECO:0000256" key="3">
    <source>
        <dbReference type="ARBA" id="ARBA00022833"/>
    </source>
</evidence>
<dbReference type="PROSITE" id="PS51891">
    <property type="entry name" value="CENP_V_GFA"/>
    <property type="match status" value="1"/>
</dbReference>
<dbReference type="Gene3D" id="3.90.1590.10">
    <property type="entry name" value="glutathione-dependent formaldehyde- activating enzyme (gfa)"/>
    <property type="match status" value="1"/>
</dbReference>
<evidence type="ECO:0000313" key="7">
    <source>
        <dbReference type="Proteomes" id="UP001149074"/>
    </source>
</evidence>
<comment type="similarity">
    <text evidence="1">Belongs to the Gfa family.</text>
</comment>
<dbReference type="InterPro" id="IPR011057">
    <property type="entry name" value="Mss4-like_sf"/>
</dbReference>
<evidence type="ECO:0000256" key="2">
    <source>
        <dbReference type="ARBA" id="ARBA00022723"/>
    </source>
</evidence>
<dbReference type="Pfam" id="PF04828">
    <property type="entry name" value="GFA"/>
    <property type="match status" value="1"/>
</dbReference>
<evidence type="ECO:0000256" key="4">
    <source>
        <dbReference type="ARBA" id="ARBA00023239"/>
    </source>
</evidence>
<dbReference type="GeneID" id="81358315"/>
<dbReference type="GO" id="GO:0046872">
    <property type="term" value="F:metal ion binding"/>
    <property type="evidence" value="ECO:0007669"/>
    <property type="project" value="UniProtKB-KW"/>
</dbReference>
<keyword evidence="4" id="KW-0456">Lyase</keyword>
<proteinExistence type="inferred from homology"/>
<evidence type="ECO:0000313" key="6">
    <source>
        <dbReference type="EMBL" id="KAJ5099841.1"/>
    </source>
</evidence>
<feature type="domain" description="CENP-V/GFA" evidence="5">
    <location>
        <begin position="2"/>
        <end position="128"/>
    </location>
</feature>
<reference evidence="6" key="1">
    <citation type="submission" date="2022-11" db="EMBL/GenBank/DDBJ databases">
        <authorList>
            <person name="Petersen C."/>
        </authorList>
    </citation>
    <scope>NUCLEOTIDE SEQUENCE</scope>
    <source>
        <strain evidence="6">IBT 30761</strain>
    </source>
</reference>
<keyword evidence="3" id="KW-0862">Zinc</keyword>
<keyword evidence="7" id="KW-1185">Reference proteome</keyword>
<dbReference type="PANTHER" id="PTHR33337">
    <property type="entry name" value="GFA DOMAIN-CONTAINING PROTEIN"/>
    <property type="match status" value="1"/>
</dbReference>
<keyword evidence="2" id="KW-0479">Metal-binding</keyword>
<dbReference type="RefSeq" id="XP_056475495.1">
    <property type="nucleotide sequence ID" value="XM_056619336.1"/>
</dbReference>
<dbReference type="OrthoDB" id="6329284at2759"/>
<dbReference type="SUPFAM" id="SSF51316">
    <property type="entry name" value="Mss4-like"/>
    <property type="match status" value="1"/>
</dbReference>
<dbReference type="EMBL" id="JAPQKI010000005">
    <property type="protein sequence ID" value="KAJ5099841.1"/>
    <property type="molecule type" value="Genomic_DNA"/>
</dbReference>
<name>A0A9W9KBN4_9EURO</name>
<evidence type="ECO:0000259" key="5">
    <source>
        <dbReference type="PROSITE" id="PS51891"/>
    </source>
</evidence>
<sequence length="132" mass="14542">MASGSCACKHIRYTTSASPTRLVNCHCSECRKQAGAPYLSFVHVPAGSIQWETEPKEWKSSENATRTFCPRCGSVLTMKVFSMPEEEGLAAGTLDDVKGLVPSLSAHIFLKEKASWFQVPDDGAERYEGWPQ</sequence>
<dbReference type="InterPro" id="IPR006913">
    <property type="entry name" value="CENP-V/GFA"/>
</dbReference>
<protein>
    <recommendedName>
        <fullName evidence="5">CENP-V/GFA domain-containing protein</fullName>
    </recommendedName>
</protein>
<comment type="caution">
    <text evidence="6">The sequence shown here is derived from an EMBL/GenBank/DDBJ whole genome shotgun (WGS) entry which is preliminary data.</text>
</comment>
<accession>A0A9W9KBN4</accession>
<evidence type="ECO:0000256" key="1">
    <source>
        <dbReference type="ARBA" id="ARBA00005495"/>
    </source>
</evidence>
<reference evidence="6" key="2">
    <citation type="journal article" date="2023" name="IMA Fungus">
        <title>Comparative genomic study of the Penicillium genus elucidates a diverse pangenome and 15 lateral gene transfer events.</title>
        <authorList>
            <person name="Petersen C."/>
            <person name="Sorensen T."/>
            <person name="Nielsen M.R."/>
            <person name="Sondergaard T.E."/>
            <person name="Sorensen J.L."/>
            <person name="Fitzpatrick D.A."/>
            <person name="Frisvad J.C."/>
            <person name="Nielsen K.L."/>
        </authorList>
    </citation>
    <scope>NUCLEOTIDE SEQUENCE</scope>
    <source>
        <strain evidence="6">IBT 30761</strain>
    </source>
</reference>
<organism evidence="6 7">
    <name type="scientific">Penicillium argentinense</name>
    <dbReference type="NCBI Taxonomy" id="1131581"/>
    <lineage>
        <taxon>Eukaryota</taxon>
        <taxon>Fungi</taxon>
        <taxon>Dikarya</taxon>
        <taxon>Ascomycota</taxon>
        <taxon>Pezizomycotina</taxon>
        <taxon>Eurotiomycetes</taxon>
        <taxon>Eurotiomycetidae</taxon>
        <taxon>Eurotiales</taxon>
        <taxon>Aspergillaceae</taxon>
        <taxon>Penicillium</taxon>
    </lineage>
</organism>
<dbReference type="PANTHER" id="PTHR33337:SF40">
    <property type="entry name" value="CENP-V_GFA DOMAIN-CONTAINING PROTEIN-RELATED"/>
    <property type="match status" value="1"/>
</dbReference>